<protein>
    <submittedName>
        <fullName evidence="2">Transcriptional regulator</fullName>
    </submittedName>
</protein>
<reference evidence="2" key="1">
    <citation type="submission" date="2020-02" db="EMBL/GenBank/DDBJ databases">
        <authorList>
            <person name="Meier V. D."/>
        </authorList>
    </citation>
    <scope>NUCLEOTIDE SEQUENCE</scope>
    <source>
        <strain evidence="2">AVDCRST_MAG08</strain>
    </source>
</reference>
<gene>
    <name evidence="2" type="ORF">AVDCRST_MAG08-4000</name>
</gene>
<evidence type="ECO:0000256" key="1">
    <source>
        <dbReference type="SAM" id="MobiDB-lite"/>
    </source>
</evidence>
<dbReference type="EMBL" id="CADCTG010000306">
    <property type="protein sequence ID" value="CAA9283351.1"/>
    <property type="molecule type" value="Genomic_DNA"/>
</dbReference>
<feature type="compositionally biased region" description="Basic residues" evidence="1">
    <location>
        <begin position="82"/>
        <end position="94"/>
    </location>
</feature>
<proteinExistence type="predicted"/>
<evidence type="ECO:0000313" key="2">
    <source>
        <dbReference type="EMBL" id="CAA9283351.1"/>
    </source>
</evidence>
<dbReference type="AlphaFoldDB" id="A0A6J4JNR9"/>
<name>A0A6J4JNR9_9PROT</name>
<feature type="non-terminal residue" evidence="2">
    <location>
        <position position="106"/>
    </location>
</feature>
<feature type="region of interest" description="Disordered" evidence="1">
    <location>
        <begin position="1"/>
        <end position="25"/>
    </location>
</feature>
<organism evidence="2">
    <name type="scientific">uncultured Acetobacteraceae bacterium</name>
    <dbReference type="NCBI Taxonomy" id="169975"/>
    <lineage>
        <taxon>Bacteria</taxon>
        <taxon>Pseudomonadati</taxon>
        <taxon>Pseudomonadota</taxon>
        <taxon>Alphaproteobacteria</taxon>
        <taxon>Acetobacterales</taxon>
        <taxon>Acetobacteraceae</taxon>
        <taxon>environmental samples</taxon>
    </lineage>
</organism>
<feature type="region of interest" description="Disordered" evidence="1">
    <location>
        <begin position="48"/>
        <end position="106"/>
    </location>
</feature>
<feature type="non-terminal residue" evidence="2">
    <location>
        <position position="1"/>
    </location>
</feature>
<accession>A0A6J4JNR9</accession>
<feature type="compositionally biased region" description="Low complexity" evidence="1">
    <location>
        <begin position="1"/>
        <end position="12"/>
    </location>
</feature>
<sequence length="106" mass="10979">GGAGARTAPAGRADQEVGYSRIPGLLGGRQEAEDAEAALADLVQSHAGSVSGKVGSPAGLSHGRPELRQASVLSGEEDRPRHQTARPSHRKRPAPRSGEFHGSNRL</sequence>